<dbReference type="Proteomes" id="UP001064933">
    <property type="component" value="Chromosome"/>
</dbReference>
<feature type="region of interest" description="Disordered" evidence="1">
    <location>
        <begin position="194"/>
        <end position="225"/>
    </location>
</feature>
<dbReference type="NCBIfam" id="TIGR03354">
    <property type="entry name" value="VI_FHA"/>
    <property type="match status" value="1"/>
</dbReference>
<dbReference type="EMBL" id="CP104562">
    <property type="protein sequence ID" value="UXH76145.1"/>
    <property type="molecule type" value="Genomic_DNA"/>
</dbReference>
<dbReference type="Pfam" id="PF00498">
    <property type="entry name" value="FHA"/>
    <property type="match status" value="1"/>
</dbReference>
<evidence type="ECO:0000259" key="2">
    <source>
        <dbReference type="PROSITE" id="PS50006"/>
    </source>
</evidence>
<proteinExistence type="predicted"/>
<organism evidence="3 4">
    <name type="scientific">Roseateles amylovorans</name>
    <dbReference type="NCBI Taxonomy" id="2978473"/>
    <lineage>
        <taxon>Bacteria</taxon>
        <taxon>Pseudomonadati</taxon>
        <taxon>Pseudomonadota</taxon>
        <taxon>Betaproteobacteria</taxon>
        <taxon>Burkholderiales</taxon>
        <taxon>Sphaerotilaceae</taxon>
        <taxon>Roseateles</taxon>
    </lineage>
</organism>
<dbReference type="RefSeq" id="WP_261755877.1">
    <property type="nucleotide sequence ID" value="NZ_CP104562.2"/>
</dbReference>
<dbReference type="CDD" id="cd00060">
    <property type="entry name" value="FHA"/>
    <property type="match status" value="1"/>
</dbReference>
<keyword evidence="4" id="KW-1185">Reference proteome</keyword>
<dbReference type="Pfam" id="PF20232">
    <property type="entry name" value="T6SS_FHA_C"/>
    <property type="match status" value="1"/>
</dbReference>
<dbReference type="SMART" id="SM00240">
    <property type="entry name" value="FHA"/>
    <property type="match status" value="1"/>
</dbReference>
<evidence type="ECO:0000313" key="4">
    <source>
        <dbReference type="Proteomes" id="UP001064933"/>
    </source>
</evidence>
<gene>
    <name evidence="3" type="primary">tagH</name>
    <name evidence="3" type="ORF">N4261_13790</name>
</gene>
<evidence type="ECO:0000256" key="1">
    <source>
        <dbReference type="SAM" id="MobiDB-lite"/>
    </source>
</evidence>
<sequence>MLTLTVVNGPAASPLSARFDELGGTIGRADSNLLVLPDPGRTISRVHAQVVYRRNGYVLQDRGSNPVLLNGEALPDGLSRVLAQDDRIQLGAYTLRVDLHLPQAASLDAEAPTVLELKDRAARQPLDTRAPLGPNADHTTQAPAASAAVPVAGTVRGSEEAAMDPFAALGVWDDPVNDPLGLGAEAGLKRDPAHDGVRQPMAGLAPDPSVPWTSAGPTSPPTRLSLDVRPERRALEDLFGIDDDAPLADPLAGALGALGAIDVIGDLGAPGDLGALGDLGAIGAHGASLAVDGPSSPLLDESPDPTAAHRRGTASMTMKDAHGDDWHQAFHLREAPARAADAPAPTSPFDAVPPARTGSAASDELSAALATGLGLPVDQLPPLTPALVRLVGELLRDATAGTVDLLLARATLKREVQASATMIATRDNNPLKFSPNVDVALRHLLQPAVAGFLHPRDAMRDAFDDLRAHQVGLVAGLQGAPGRVLRRLAPERVAERLRAPSLMDKALPIARKAALWDRFVDEYESLGRDAEEAFQASFAQAFRAAYEEHVETLRRSDR</sequence>
<name>A0ABY6AYH9_9BURK</name>
<feature type="region of interest" description="Disordered" evidence="1">
    <location>
        <begin position="123"/>
        <end position="149"/>
    </location>
</feature>
<dbReference type="InterPro" id="IPR000253">
    <property type="entry name" value="FHA_dom"/>
</dbReference>
<dbReference type="InterPro" id="IPR046883">
    <property type="entry name" value="T6SS_FHA_C"/>
</dbReference>
<evidence type="ECO:0000313" key="3">
    <source>
        <dbReference type="EMBL" id="UXH76145.1"/>
    </source>
</evidence>
<accession>A0ABY6AYH9</accession>
<dbReference type="SUPFAM" id="SSF49879">
    <property type="entry name" value="SMAD/FHA domain"/>
    <property type="match status" value="1"/>
</dbReference>
<dbReference type="InterPro" id="IPR017735">
    <property type="entry name" value="T6SS_FHA"/>
</dbReference>
<dbReference type="InterPro" id="IPR008984">
    <property type="entry name" value="SMAD_FHA_dom_sf"/>
</dbReference>
<dbReference type="Gene3D" id="2.60.200.20">
    <property type="match status" value="1"/>
</dbReference>
<feature type="domain" description="FHA" evidence="2">
    <location>
        <begin position="24"/>
        <end position="74"/>
    </location>
</feature>
<reference evidence="3" key="1">
    <citation type="submission" date="2022-10" db="EMBL/GenBank/DDBJ databases">
        <title>Characterization and whole genome sequencing of a new Roseateles species, isolated from fresh water.</title>
        <authorList>
            <person name="Guliayeva D.Y."/>
            <person name="Akhremchuk A.E."/>
            <person name="Sikolenko M.A."/>
            <person name="Valentovich L.N."/>
            <person name="Sidarenka A.V."/>
        </authorList>
    </citation>
    <scope>NUCLEOTIDE SEQUENCE</scope>
    <source>
        <strain evidence="3">BIM B-1768</strain>
    </source>
</reference>
<protein>
    <submittedName>
        <fullName evidence="3">Type VI secretion system-associated FHA domain protein TagH</fullName>
    </submittedName>
</protein>
<dbReference type="PROSITE" id="PS50006">
    <property type="entry name" value="FHA_DOMAIN"/>
    <property type="match status" value="1"/>
</dbReference>